<evidence type="ECO:0000313" key="3">
    <source>
        <dbReference type="EMBL" id="GLK47849.1"/>
    </source>
</evidence>
<keyword evidence="4" id="KW-1185">Reference proteome</keyword>
<gene>
    <name evidence="3" type="ORF">GCM10017620_08220</name>
</gene>
<dbReference type="Proteomes" id="UP001143509">
    <property type="component" value="Unassembled WGS sequence"/>
</dbReference>
<feature type="transmembrane region" description="Helical" evidence="2">
    <location>
        <begin position="43"/>
        <end position="64"/>
    </location>
</feature>
<feature type="transmembrane region" description="Helical" evidence="2">
    <location>
        <begin position="169"/>
        <end position="188"/>
    </location>
</feature>
<keyword evidence="2" id="KW-0472">Membrane</keyword>
<keyword evidence="2" id="KW-1133">Transmembrane helix</keyword>
<keyword evidence="2" id="KW-0812">Transmembrane</keyword>
<dbReference type="EMBL" id="BSFD01000002">
    <property type="protein sequence ID" value="GLK47849.1"/>
    <property type="molecule type" value="Genomic_DNA"/>
</dbReference>
<dbReference type="InterPro" id="IPR010295">
    <property type="entry name" value="DUF898"/>
</dbReference>
<name>A0ABQ5T766_9CAUL</name>
<feature type="transmembrane region" description="Helical" evidence="2">
    <location>
        <begin position="269"/>
        <end position="291"/>
    </location>
</feature>
<dbReference type="RefSeq" id="WP_271164124.1">
    <property type="nucleotide sequence ID" value="NZ_BSFD01000002.1"/>
</dbReference>
<evidence type="ECO:0000256" key="1">
    <source>
        <dbReference type="SAM" id="MobiDB-lite"/>
    </source>
</evidence>
<feature type="region of interest" description="Disordered" evidence="1">
    <location>
        <begin position="1"/>
        <end position="21"/>
    </location>
</feature>
<evidence type="ECO:0000256" key="2">
    <source>
        <dbReference type="SAM" id="Phobius"/>
    </source>
</evidence>
<sequence>MTDSTDDAPTPARPLADALGPISDPDEGAETLVFTTTLQPSKFLGLSLKNGLLNLVTLTLWRFWGKTEVRRRIWRGVRLNDEAFEYTGRGVELFVGFLLALVVLGAPFLLIVFAVQFNQPGLAALIIFPFYLFLYWLWGFGVFSAFRYMASRTTWRGIRFRLTGSASGYGLRFLGYLLLSGVTAGWFWPAAERKLAASLWDGLRFGDRKLTFRVGRAESESVYGPYAIGWFGTIGGYILLLAVVGIVFAALGLAGLLPEPDSGGAPPDVLIIVGVYGVMALLAPIFLLVWAPYQAAMLRSIAKGVSMDGADLTLNVKALPLWWLTVSNLFLVIVTLGFLMPWAQARTARFLIQRLKSTGKAKVGLAHQTGRGPGSGEGLADAFGFSAI</sequence>
<dbReference type="Pfam" id="PF05987">
    <property type="entry name" value="DUF898"/>
    <property type="match status" value="1"/>
</dbReference>
<feature type="transmembrane region" description="Helical" evidence="2">
    <location>
        <begin position="93"/>
        <end position="115"/>
    </location>
</feature>
<proteinExistence type="predicted"/>
<feature type="transmembrane region" description="Helical" evidence="2">
    <location>
        <begin position="321"/>
        <end position="343"/>
    </location>
</feature>
<comment type="caution">
    <text evidence="3">The sequence shown here is derived from an EMBL/GenBank/DDBJ whole genome shotgun (WGS) entry which is preliminary data.</text>
</comment>
<accession>A0ABQ5T766</accession>
<evidence type="ECO:0000313" key="4">
    <source>
        <dbReference type="Proteomes" id="UP001143509"/>
    </source>
</evidence>
<evidence type="ECO:0008006" key="5">
    <source>
        <dbReference type="Google" id="ProtNLM"/>
    </source>
</evidence>
<reference evidence="3" key="1">
    <citation type="journal article" date="2014" name="Int. J. Syst. Evol. Microbiol.">
        <title>Complete genome of a new Firmicutes species belonging to the dominant human colonic microbiota ('Ruminococcus bicirculans') reveals two chromosomes and a selective capacity to utilize plant glucans.</title>
        <authorList>
            <consortium name="NISC Comparative Sequencing Program"/>
            <person name="Wegmann U."/>
            <person name="Louis P."/>
            <person name="Goesmann A."/>
            <person name="Henrissat B."/>
            <person name="Duncan S.H."/>
            <person name="Flint H.J."/>
        </authorList>
    </citation>
    <scope>NUCLEOTIDE SEQUENCE</scope>
    <source>
        <strain evidence="3">VKM B-1499</strain>
    </source>
</reference>
<protein>
    <recommendedName>
        <fullName evidence="5">DUF898 family protein</fullName>
    </recommendedName>
</protein>
<reference evidence="3" key="2">
    <citation type="submission" date="2023-01" db="EMBL/GenBank/DDBJ databases">
        <authorList>
            <person name="Sun Q."/>
            <person name="Evtushenko L."/>
        </authorList>
    </citation>
    <scope>NUCLEOTIDE SEQUENCE</scope>
    <source>
        <strain evidence="3">VKM B-1499</strain>
    </source>
</reference>
<organism evidence="3 4">
    <name type="scientific">Brevundimonas intermedia</name>
    <dbReference type="NCBI Taxonomy" id="74315"/>
    <lineage>
        <taxon>Bacteria</taxon>
        <taxon>Pseudomonadati</taxon>
        <taxon>Pseudomonadota</taxon>
        <taxon>Alphaproteobacteria</taxon>
        <taxon>Caulobacterales</taxon>
        <taxon>Caulobacteraceae</taxon>
        <taxon>Brevundimonas</taxon>
    </lineage>
</organism>
<feature type="transmembrane region" description="Helical" evidence="2">
    <location>
        <begin position="121"/>
        <end position="148"/>
    </location>
</feature>
<feature type="transmembrane region" description="Helical" evidence="2">
    <location>
        <begin position="234"/>
        <end position="257"/>
    </location>
</feature>